<dbReference type="PROSITE" id="PS51225">
    <property type="entry name" value="MARVEL"/>
    <property type="match status" value="1"/>
</dbReference>
<evidence type="ECO:0000256" key="5">
    <source>
        <dbReference type="PROSITE-ProRule" id="PRU00581"/>
    </source>
</evidence>
<protein>
    <recommendedName>
        <fullName evidence="7">MARVEL domain-containing protein</fullName>
    </recommendedName>
</protein>
<keyword evidence="4 5" id="KW-0472">Membrane</keyword>
<feature type="domain" description="MARVEL" evidence="7">
    <location>
        <begin position="4"/>
        <end position="128"/>
    </location>
</feature>
<evidence type="ECO:0000256" key="4">
    <source>
        <dbReference type="ARBA" id="ARBA00023136"/>
    </source>
</evidence>
<sequence length="129" mass="13994">MTDYLRSPVFQLKCVELLLGLVAIAFIFASATPSTSIFLTQVVHFTLFGFSLLDLLVIGGFFLREPVSKILILVVSLSGALFSLVSAVVLIVGWSQQDLGRLLISAIATILNTIAYGGDSYYIIRFASD</sequence>
<name>A0A1B6FI53_9HEMI</name>
<evidence type="ECO:0000256" key="3">
    <source>
        <dbReference type="ARBA" id="ARBA00022989"/>
    </source>
</evidence>
<dbReference type="GO" id="GO:0016020">
    <property type="term" value="C:membrane"/>
    <property type="evidence" value="ECO:0007669"/>
    <property type="project" value="UniProtKB-SubCell"/>
</dbReference>
<feature type="transmembrane region" description="Helical" evidence="6">
    <location>
        <begin position="43"/>
        <end position="63"/>
    </location>
</feature>
<comment type="subcellular location">
    <subcellularLocation>
        <location evidence="1">Membrane</location>
        <topology evidence="1">Multi-pass membrane protein</topology>
    </subcellularLocation>
</comment>
<evidence type="ECO:0000256" key="6">
    <source>
        <dbReference type="SAM" id="Phobius"/>
    </source>
</evidence>
<gene>
    <name evidence="8" type="ORF">g.6955</name>
</gene>
<keyword evidence="2 5" id="KW-0812">Transmembrane</keyword>
<reference evidence="8" key="1">
    <citation type="submission" date="2015-11" db="EMBL/GenBank/DDBJ databases">
        <title>De novo transcriptome assembly of four potential Pierce s Disease insect vectors from Arizona vineyards.</title>
        <authorList>
            <person name="Tassone E.E."/>
        </authorList>
    </citation>
    <scope>NUCLEOTIDE SEQUENCE</scope>
</reference>
<keyword evidence="3 6" id="KW-1133">Transmembrane helix</keyword>
<organism evidence="8">
    <name type="scientific">Cuerna arida</name>
    <dbReference type="NCBI Taxonomy" id="1464854"/>
    <lineage>
        <taxon>Eukaryota</taxon>
        <taxon>Metazoa</taxon>
        <taxon>Ecdysozoa</taxon>
        <taxon>Arthropoda</taxon>
        <taxon>Hexapoda</taxon>
        <taxon>Insecta</taxon>
        <taxon>Pterygota</taxon>
        <taxon>Neoptera</taxon>
        <taxon>Paraneoptera</taxon>
        <taxon>Hemiptera</taxon>
        <taxon>Auchenorrhyncha</taxon>
        <taxon>Membracoidea</taxon>
        <taxon>Cicadellidae</taxon>
        <taxon>Cicadellinae</taxon>
        <taxon>Proconiini</taxon>
        <taxon>Cuerna</taxon>
    </lineage>
</organism>
<evidence type="ECO:0000256" key="1">
    <source>
        <dbReference type="ARBA" id="ARBA00004141"/>
    </source>
</evidence>
<dbReference type="AlphaFoldDB" id="A0A1B6FI53"/>
<accession>A0A1B6FI53</accession>
<evidence type="ECO:0000259" key="7">
    <source>
        <dbReference type="PROSITE" id="PS51225"/>
    </source>
</evidence>
<proteinExistence type="predicted"/>
<feature type="transmembrane region" description="Helical" evidence="6">
    <location>
        <begin position="70"/>
        <end position="96"/>
    </location>
</feature>
<dbReference type="InterPro" id="IPR008253">
    <property type="entry name" value="Marvel"/>
</dbReference>
<feature type="transmembrane region" description="Helical" evidence="6">
    <location>
        <begin position="12"/>
        <end position="31"/>
    </location>
</feature>
<dbReference type="EMBL" id="GECZ01020136">
    <property type="protein sequence ID" value="JAS49633.1"/>
    <property type="molecule type" value="Transcribed_RNA"/>
</dbReference>
<feature type="transmembrane region" description="Helical" evidence="6">
    <location>
        <begin position="102"/>
        <end position="124"/>
    </location>
</feature>
<evidence type="ECO:0000313" key="8">
    <source>
        <dbReference type="EMBL" id="JAS49633.1"/>
    </source>
</evidence>
<evidence type="ECO:0000256" key="2">
    <source>
        <dbReference type="ARBA" id="ARBA00022692"/>
    </source>
</evidence>